<name>A0AA38KCS7_9AGAR</name>
<evidence type="ECO:0000313" key="4">
    <source>
        <dbReference type="Proteomes" id="UP001163798"/>
    </source>
</evidence>
<dbReference type="InterPro" id="IPR005100">
    <property type="entry name" value="NGN-domain"/>
</dbReference>
<dbReference type="Pfam" id="PF03439">
    <property type="entry name" value="Spt5-NGN"/>
    <property type="match status" value="1"/>
</dbReference>
<evidence type="ECO:0000313" key="3">
    <source>
        <dbReference type="EMBL" id="KAJ3779681.1"/>
    </source>
</evidence>
<sequence>MSGRWKIKNQFIDLEAQVGSNDEDLSDAEDGGRVASFIDDTLQDKPRSSSTSAPGFSEAPVNFSASTRPNRLGTLVGRIEDKYLNDPKEPVADDLQVDELDRRGWLWLRGQDWALWRVKCTPSQEYFILYELMLKHETLSDELRAVFFNPRDVGYIYLEAQFSKVGISSLREVLRGFSDIRMSTLVVVPERDLQRCLTIPDLDNQVFARGQWIQIKRGLYRGDVGLVVDDYRYDDSTTGIKVLVVPQLEFSNEDGPPTSSSSKRKRPPSRPSPQLFNPSRCIQDQLFCREKHVYSYKSWRFEYGLQLKTYNKLTLSPAREGGYFRVHVNSVKLTTPDFSNTKVPWVDVEVKIQSGPFTGSIGIVKDVRISSARSLLITVRLTNGLECIYFFSNNTFSTHRLLADHQPLKPHQQQFNVEVPWRDVEVVIQSGRFVGCSGFIKNVRVDFRGALLISFWVARYQCSIEIDHSAVREKQSNLPLMTFRPLEGNEVLEYSFSSSLELMRTGPVPWVGMLVDFVQGEYKGQHGAVKDVNRYQINPKYPSKKSGLDITVERYVFTPNPASKVVKVDYDMLKYH</sequence>
<dbReference type="Proteomes" id="UP001163798">
    <property type="component" value="Unassembled WGS sequence"/>
</dbReference>
<dbReference type="GO" id="GO:0003729">
    <property type="term" value="F:mRNA binding"/>
    <property type="evidence" value="ECO:0007669"/>
    <property type="project" value="TreeGrafter"/>
</dbReference>
<gene>
    <name evidence="3" type="ORF">GGU10DRAFT_337815</name>
</gene>
<reference evidence="3" key="1">
    <citation type="submission" date="2022-08" db="EMBL/GenBank/DDBJ databases">
        <authorList>
            <consortium name="DOE Joint Genome Institute"/>
            <person name="Min B."/>
            <person name="Riley R."/>
            <person name="Sierra-Patev S."/>
            <person name="Naranjo-Ortiz M."/>
            <person name="Looney B."/>
            <person name="Konkel Z."/>
            <person name="Slot J.C."/>
            <person name="Sakamoto Y."/>
            <person name="Steenwyk J.L."/>
            <person name="Rokas A."/>
            <person name="Carro J."/>
            <person name="Camarero S."/>
            <person name="Ferreira P."/>
            <person name="Molpeceres G."/>
            <person name="Ruiz-Duenas F.J."/>
            <person name="Serrano A."/>
            <person name="Henrissat B."/>
            <person name="Drula E."/>
            <person name="Hughes K.W."/>
            <person name="Mata J.L."/>
            <person name="Ishikawa N.K."/>
            <person name="Vargas-Isla R."/>
            <person name="Ushijima S."/>
            <person name="Smith C.A."/>
            <person name="Ahrendt S."/>
            <person name="Andreopoulos W."/>
            <person name="He G."/>
            <person name="Labutti K."/>
            <person name="Lipzen A."/>
            <person name="Ng V."/>
            <person name="Sandor L."/>
            <person name="Barry K."/>
            <person name="Martinez A.T."/>
            <person name="Xiao Y."/>
            <person name="Gibbons J.G."/>
            <person name="Terashima K."/>
            <person name="Hibbett D.S."/>
            <person name="Grigoriev I.V."/>
        </authorList>
    </citation>
    <scope>NUCLEOTIDE SEQUENCE</scope>
    <source>
        <strain evidence="3">TFB10291</strain>
    </source>
</reference>
<feature type="region of interest" description="Disordered" evidence="1">
    <location>
        <begin position="251"/>
        <end position="277"/>
    </location>
</feature>
<dbReference type="PANTHER" id="PTHR11125">
    <property type="entry name" value="SUPPRESSOR OF TY 5"/>
    <property type="match status" value="1"/>
</dbReference>
<dbReference type="InterPro" id="IPR036735">
    <property type="entry name" value="NGN_dom_sf"/>
</dbReference>
<dbReference type="AlphaFoldDB" id="A0AA38KCS7"/>
<comment type="caution">
    <text evidence="3">The sequence shown here is derived from an EMBL/GenBank/DDBJ whole genome shotgun (WGS) entry which is preliminary data.</text>
</comment>
<keyword evidence="4" id="KW-1185">Reference proteome</keyword>
<dbReference type="GO" id="GO:0006357">
    <property type="term" value="P:regulation of transcription by RNA polymerase II"/>
    <property type="evidence" value="ECO:0007669"/>
    <property type="project" value="InterPro"/>
</dbReference>
<feature type="non-terminal residue" evidence="3">
    <location>
        <position position="1"/>
    </location>
</feature>
<dbReference type="InterPro" id="IPR039659">
    <property type="entry name" value="SPT5"/>
</dbReference>
<feature type="domain" description="NGN" evidence="2">
    <location>
        <begin position="115"/>
        <end position="195"/>
    </location>
</feature>
<protein>
    <recommendedName>
        <fullName evidence="2">NGN domain-containing protein</fullName>
    </recommendedName>
</protein>
<evidence type="ECO:0000256" key="1">
    <source>
        <dbReference type="SAM" id="MobiDB-lite"/>
    </source>
</evidence>
<accession>A0AA38KCS7</accession>
<organism evidence="3 4">
    <name type="scientific">Lentinula aff. detonsa</name>
    <dbReference type="NCBI Taxonomy" id="2804958"/>
    <lineage>
        <taxon>Eukaryota</taxon>
        <taxon>Fungi</taxon>
        <taxon>Dikarya</taxon>
        <taxon>Basidiomycota</taxon>
        <taxon>Agaricomycotina</taxon>
        <taxon>Agaricomycetes</taxon>
        <taxon>Agaricomycetidae</taxon>
        <taxon>Agaricales</taxon>
        <taxon>Marasmiineae</taxon>
        <taxon>Omphalotaceae</taxon>
        <taxon>Lentinula</taxon>
    </lineage>
</organism>
<dbReference type="PANTHER" id="PTHR11125:SF7">
    <property type="entry name" value="TRANSCRIPTION ELONGATION FACTOR SPT5"/>
    <property type="match status" value="1"/>
</dbReference>
<proteinExistence type="predicted"/>
<dbReference type="Gene3D" id="3.30.70.940">
    <property type="entry name" value="NusG, N-terminal domain"/>
    <property type="match status" value="1"/>
</dbReference>
<dbReference type="GO" id="GO:0032044">
    <property type="term" value="C:DSIF complex"/>
    <property type="evidence" value="ECO:0007669"/>
    <property type="project" value="TreeGrafter"/>
</dbReference>
<evidence type="ECO:0000259" key="2">
    <source>
        <dbReference type="Pfam" id="PF03439"/>
    </source>
</evidence>
<dbReference type="GO" id="GO:0032784">
    <property type="term" value="P:regulation of DNA-templated transcription elongation"/>
    <property type="evidence" value="ECO:0007669"/>
    <property type="project" value="InterPro"/>
</dbReference>
<feature type="region of interest" description="Disordered" evidence="1">
    <location>
        <begin position="38"/>
        <end position="65"/>
    </location>
</feature>
<dbReference type="GO" id="GO:0006368">
    <property type="term" value="P:transcription elongation by RNA polymerase II"/>
    <property type="evidence" value="ECO:0007669"/>
    <property type="project" value="TreeGrafter"/>
</dbReference>
<dbReference type="EMBL" id="MU794393">
    <property type="protein sequence ID" value="KAJ3779681.1"/>
    <property type="molecule type" value="Genomic_DNA"/>
</dbReference>